<organism evidence="2 3">
    <name type="scientific">Paraburkholderia ultramafica</name>
    <dbReference type="NCBI Taxonomy" id="1544867"/>
    <lineage>
        <taxon>Bacteria</taxon>
        <taxon>Pseudomonadati</taxon>
        <taxon>Pseudomonadota</taxon>
        <taxon>Betaproteobacteria</taxon>
        <taxon>Burkholderiales</taxon>
        <taxon>Burkholderiaceae</taxon>
        <taxon>Paraburkholderia</taxon>
    </lineage>
</organism>
<dbReference type="EMBL" id="CADIKK010000032">
    <property type="protein sequence ID" value="CAB3802023.1"/>
    <property type="molecule type" value="Genomic_DNA"/>
</dbReference>
<feature type="compositionally biased region" description="Basic residues" evidence="1">
    <location>
        <begin position="166"/>
        <end position="177"/>
    </location>
</feature>
<sequence length="189" mass="20184">MVTDQCVLAIFARIDIHQIPASWGLNRDGRNLSRFGKPALAGLCISGPGFSRSSPASALRDALRHAVECGGLSSLGVLHQGVLSASTLTGTDATAQAARIRRQLDRLAPLPRAARTGLRAASAQVLKCSSAQVLKCSSAQVLKCSCGARCCSGSYQNSEWTDANARRRGPRIRRHARAAASPQHKWRRT</sequence>
<evidence type="ECO:0000256" key="1">
    <source>
        <dbReference type="SAM" id="MobiDB-lite"/>
    </source>
</evidence>
<feature type="region of interest" description="Disordered" evidence="1">
    <location>
        <begin position="166"/>
        <end position="189"/>
    </location>
</feature>
<protein>
    <submittedName>
        <fullName evidence="2">Uncharacterized protein</fullName>
    </submittedName>
</protein>
<evidence type="ECO:0000313" key="3">
    <source>
        <dbReference type="Proteomes" id="UP000494365"/>
    </source>
</evidence>
<name>A0A6S7DD27_9BURK</name>
<dbReference type="AlphaFoldDB" id="A0A6S7DD27"/>
<gene>
    <name evidence="2" type="ORF">LMG28614_05528</name>
</gene>
<keyword evidence="3" id="KW-1185">Reference proteome</keyword>
<dbReference type="Proteomes" id="UP000494365">
    <property type="component" value="Unassembled WGS sequence"/>
</dbReference>
<proteinExistence type="predicted"/>
<reference evidence="2 3" key="1">
    <citation type="submission" date="2020-04" db="EMBL/GenBank/DDBJ databases">
        <authorList>
            <person name="De Canck E."/>
        </authorList>
    </citation>
    <scope>NUCLEOTIDE SEQUENCE [LARGE SCALE GENOMIC DNA]</scope>
    <source>
        <strain evidence="2 3">LMG 28614</strain>
    </source>
</reference>
<accession>A0A6S7DD27</accession>
<evidence type="ECO:0000313" key="2">
    <source>
        <dbReference type="EMBL" id="CAB3802023.1"/>
    </source>
</evidence>